<gene>
    <name evidence="1" type="ORF">UFOVP273_138</name>
</gene>
<organism evidence="1">
    <name type="scientific">uncultured Caudovirales phage</name>
    <dbReference type="NCBI Taxonomy" id="2100421"/>
    <lineage>
        <taxon>Viruses</taxon>
        <taxon>Duplodnaviria</taxon>
        <taxon>Heunggongvirae</taxon>
        <taxon>Uroviricota</taxon>
        <taxon>Caudoviricetes</taxon>
        <taxon>Peduoviridae</taxon>
        <taxon>Maltschvirus</taxon>
        <taxon>Maltschvirus maltsch</taxon>
    </lineage>
</organism>
<dbReference type="EMBL" id="LR796284">
    <property type="protein sequence ID" value="CAB4134519.1"/>
    <property type="molecule type" value="Genomic_DNA"/>
</dbReference>
<accession>A0A6J5LS23</accession>
<proteinExistence type="predicted"/>
<name>A0A6J5LS23_9CAUD</name>
<sequence>MATDLITLAEYKSYMNKVNPSDDAMITALIPKVSDLIKRICGRTFIDYVNDDKVEVFRGGFNNYLVQESPLLSVNSVEYSTDYGQTYTALTEFTDYVSVLDEDRIEFISAQYDENSPPQVNKFRITYNGGFTSVPDDIKLAAFDLVTYYMRNDGAVHSQKPPGSNTIQIDYITNNRLPAHISRVLDLYRSTY</sequence>
<reference evidence="1" key="1">
    <citation type="submission" date="2020-04" db="EMBL/GenBank/DDBJ databases">
        <authorList>
            <person name="Chiriac C."/>
            <person name="Salcher M."/>
            <person name="Ghai R."/>
            <person name="Kavagutti S V."/>
        </authorList>
    </citation>
    <scope>NUCLEOTIDE SEQUENCE</scope>
</reference>
<dbReference type="InterPro" id="IPR056472">
    <property type="entry name" value="HCP"/>
</dbReference>
<protein>
    <submittedName>
        <fullName evidence="1">Gp6 domain containing protein</fullName>
    </submittedName>
</protein>
<dbReference type="Pfam" id="PF24163">
    <property type="entry name" value="HCP"/>
    <property type="match status" value="1"/>
</dbReference>
<dbReference type="Gene3D" id="1.10.3230.30">
    <property type="entry name" value="Phage gp6-like head-tail connector protein"/>
    <property type="match status" value="1"/>
</dbReference>
<evidence type="ECO:0000313" key="1">
    <source>
        <dbReference type="EMBL" id="CAB4134519.1"/>
    </source>
</evidence>